<evidence type="ECO:0000256" key="1">
    <source>
        <dbReference type="SAM" id="MobiDB-lite"/>
    </source>
</evidence>
<feature type="compositionally biased region" description="Low complexity" evidence="1">
    <location>
        <begin position="1"/>
        <end position="18"/>
    </location>
</feature>
<protein>
    <submittedName>
        <fullName evidence="2">Uncharacterized protein</fullName>
    </submittedName>
</protein>
<feature type="region of interest" description="Disordered" evidence="1">
    <location>
        <begin position="1"/>
        <end position="27"/>
    </location>
</feature>
<proteinExistence type="predicted"/>
<dbReference type="AlphaFoldDB" id="R0LSP3"/>
<reference evidence="3" key="1">
    <citation type="journal article" date="2013" name="Nat. Genet.">
        <title>The duck genome and transcriptome provide insight into an avian influenza virus reservoir species.</title>
        <authorList>
            <person name="Huang Y."/>
            <person name="Li Y."/>
            <person name="Burt D.W."/>
            <person name="Chen H."/>
            <person name="Zhang Y."/>
            <person name="Qian W."/>
            <person name="Kim H."/>
            <person name="Gan S."/>
            <person name="Zhao Y."/>
            <person name="Li J."/>
            <person name="Yi K."/>
            <person name="Feng H."/>
            <person name="Zhu P."/>
            <person name="Li B."/>
            <person name="Liu Q."/>
            <person name="Fairley S."/>
            <person name="Magor K.E."/>
            <person name="Du Z."/>
            <person name="Hu X."/>
            <person name="Goodman L."/>
            <person name="Tafer H."/>
            <person name="Vignal A."/>
            <person name="Lee T."/>
            <person name="Kim K.W."/>
            <person name="Sheng Z."/>
            <person name="An Y."/>
            <person name="Searle S."/>
            <person name="Herrero J."/>
            <person name="Groenen M.A."/>
            <person name="Crooijmans R.P."/>
            <person name="Faraut T."/>
            <person name="Cai Q."/>
            <person name="Webster R.G."/>
            <person name="Aldridge J.R."/>
            <person name="Warren W.C."/>
            <person name="Bartschat S."/>
            <person name="Kehr S."/>
            <person name="Marz M."/>
            <person name="Stadler P.F."/>
            <person name="Smith J."/>
            <person name="Kraus R.H."/>
            <person name="Zhao Y."/>
            <person name="Ren L."/>
            <person name="Fei J."/>
            <person name="Morisson M."/>
            <person name="Kaiser P."/>
            <person name="Griffin D.K."/>
            <person name="Rao M."/>
            <person name="Pitel F."/>
            <person name="Wang J."/>
            <person name="Li N."/>
        </authorList>
    </citation>
    <scope>NUCLEOTIDE SEQUENCE [LARGE SCALE GENOMIC DNA]</scope>
</reference>
<gene>
    <name evidence="2" type="ORF">Anapl_03244</name>
</gene>
<accession>R0LSP3</accession>
<sequence length="130" mass="13851">MSSYPSGSSQRPSSPSLPHTGPSGCSPYAQQARPICAQMLLLATTSQVAQATQGHLLANKSKRLMERPRTHQNLHNGSIRMSKATGTGGCHLSLLAAANCEIVSGCLVEVLHYCKYLSLEGKGKSKEEVE</sequence>
<name>R0LSP3_ANAPL</name>
<keyword evidence="3" id="KW-1185">Reference proteome</keyword>
<evidence type="ECO:0000313" key="2">
    <source>
        <dbReference type="EMBL" id="EOB04780.1"/>
    </source>
</evidence>
<dbReference type="Proteomes" id="UP000296049">
    <property type="component" value="Unassembled WGS sequence"/>
</dbReference>
<organism evidence="2 3">
    <name type="scientific">Anas platyrhynchos</name>
    <name type="common">Mallard</name>
    <name type="synonym">Anas boschas</name>
    <dbReference type="NCBI Taxonomy" id="8839"/>
    <lineage>
        <taxon>Eukaryota</taxon>
        <taxon>Metazoa</taxon>
        <taxon>Chordata</taxon>
        <taxon>Craniata</taxon>
        <taxon>Vertebrata</taxon>
        <taxon>Euteleostomi</taxon>
        <taxon>Archelosauria</taxon>
        <taxon>Archosauria</taxon>
        <taxon>Dinosauria</taxon>
        <taxon>Saurischia</taxon>
        <taxon>Theropoda</taxon>
        <taxon>Coelurosauria</taxon>
        <taxon>Aves</taxon>
        <taxon>Neognathae</taxon>
        <taxon>Galloanserae</taxon>
        <taxon>Anseriformes</taxon>
        <taxon>Anatidae</taxon>
        <taxon>Anatinae</taxon>
        <taxon>Anas</taxon>
    </lineage>
</organism>
<evidence type="ECO:0000313" key="3">
    <source>
        <dbReference type="Proteomes" id="UP000296049"/>
    </source>
</evidence>
<dbReference type="EMBL" id="KB742750">
    <property type="protein sequence ID" value="EOB04780.1"/>
    <property type="molecule type" value="Genomic_DNA"/>
</dbReference>